<dbReference type="Proteomes" id="UP000791440">
    <property type="component" value="Unassembled WGS sequence"/>
</dbReference>
<evidence type="ECO:0000313" key="3">
    <source>
        <dbReference type="Proteomes" id="UP000791440"/>
    </source>
</evidence>
<feature type="compositionally biased region" description="Basic and acidic residues" evidence="1">
    <location>
        <begin position="50"/>
        <end position="67"/>
    </location>
</feature>
<gene>
    <name evidence="2" type="ORF">O3G_MSEX005378</name>
</gene>
<protein>
    <submittedName>
        <fullName evidence="2">Uncharacterized protein</fullName>
    </submittedName>
</protein>
<evidence type="ECO:0000313" key="2">
    <source>
        <dbReference type="EMBL" id="KAG6448180.1"/>
    </source>
</evidence>
<comment type="caution">
    <text evidence="2">The sequence shown here is derived from an EMBL/GenBank/DDBJ whole genome shotgun (WGS) entry which is preliminary data.</text>
</comment>
<feature type="region of interest" description="Disordered" evidence="1">
    <location>
        <begin position="50"/>
        <end position="83"/>
    </location>
</feature>
<dbReference type="AlphaFoldDB" id="A0A921YZY8"/>
<keyword evidence="3" id="KW-1185">Reference proteome</keyword>
<dbReference type="EMBL" id="JH668354">
    <property type="protein sequence ID" value="KAG6448180.1"/>
    <property type="molecule type" value="Genomic_DNA"/>
</dbReference>
<accession>A0A921YZY8</accession>
<reference evidence="2" key="2">
    <citation type="submission" date="2020-12" db="EMBL/GenBank/DDBJ databases">
        <authorList>
            <person name="Kanost M."/>
        </authorList>
    </citation>
    <scope>NUCLEOTIDE SEQUENCE</scope>
</reference>
<evidence type="ECO:0000256" key="1">
    <source>
        <dbReference type="SAM" id="MobiDB-lite"/>
    </source>
</evidence>
<proteinExistence type="predicted"/>
<organism evidence="2 3">
    <name type="scientific">Manduca sexta</name>
    <name type="common">Tobacco hawkmoth</name>
    <name type="synonym">Tobacco hornworm</name>
    <dbReference type="NCBI Taxonomy" id="7130"/>
    <lineage>
        <taxon>Eukaryota</taxon>
        <taxon>Metazoa</taxon>
        <taxon>Ecdysozoa</taxon>
        <taxon>Arthropoda</taxon>
        <taxon>Hexapoda</taxon>
        <taxon>Insecta</taxon>
        <taxon>Pterygota</taxon>
        <taxon>Neoptera</taxon>
        <taxon>Endopterygota</taxon>
        <taxon>Lepidoptera</taxon>
        <taxon>Glossata</taxon>
        <taxon>Ditrysia</taxon>
        <taxon>Bombycoidea</taxon>
        <taxon>Sphingidae</taxon>
        <taxon>Sphinginae</taxon>
        <taxon>Sphingini</taxon>
        <taxon>Manduca</taxon>
    </lineage>
</organism>
<name>A0A921YZY8_MANSE</name>
<reference evidence="2" key="1">
    <citation type="journal article" date="2016" name="Insect Biochem. Mol. Biol.">
        <title>Multifaceted biological insights from a draft genome sequence of the tobacco hornworm moth, Manduca sexta.</title>
        <authorList>
            <person name="Kanost M.R."/>
            <person name="Arrese E.L."/>
            <person name="Cao X."/>
            <person name="Chen Y.R."/>
            <person name="Chellapilla S."/>
            <person name="Goldsmith M.R."/>
            <person name="Grosse-Wilde E."/>
            <person name="Heckel D.G."/>
            <person name="Herndon N."/>
            <person name="Jiang H."/>
            <person name="Papanicolaou A."/>
            <person name="Qu J."/>
            <person name="Soulages J.L."/>
            <person name="Vogel H."/>
            <person name="Walters J."/>
            <person name="Waterhouse R.M."/>
            <person name="Ahn S.J."/>
            <person name="Almeida F.C."/>
            <person name="An C."/>
            <person name="Aqrawi P."/>
            <person name="Bretschneider A."/>
            <person name="Bryant W.B."/>
            <person name="Bucks S."/>
            <person name="Chao H."/>
            <person name="Chevignon G."/>
            <person name="Christen J.M."/>
            <person name="Clarke D.F."/>
            <person name="Dittmer N.T."/>
            <person name="Ferguson L.C.F."/>
            <person name="Garavelou S."/>
            <person name="Gordon K.H.J."/>
            <person name="Gunaratna R.T."/>
            <person name="Han Y."/>
            <person name="Hauser F."/>
            <person name="He Y."/>
            <person name="Heidel-Fischer H."/>
            <person name="Hirsh A."/>
            <person name="Hu Y."/>
            <person name="Jiang H."/>
            <person name="Kalra D."/>
            <person name="Klinner C."/>
            <person name="Konig C."/>
            <person name="Kovar C."/>
            <person name="Kroll A.R."/>
            <person name="Kuwar S.S."/>
            <person name="Lee S.L."/>
            <person name="Lehman R."/>
            <person name="Li K."/>
            <person name="Li Z."/>
            <person name="Liang H."/>
            <person name="Lovelace S."/>
            <person name="Lu Z."/>
            <person name="Mansfield J.H."/>
            <person name="McCulloch K.J."/>
            <person name="Mathew T."/>
            <person name="Morton B."/>
            <person name="Muzny D.M."/>
            <person name="Neunemann D."/>
            <person name="Ongeri F."/>
            <person name="Pauchet Y."/>
            <person name="Pu L.L."/>
            <person name="Pyrousis I."/>
            <person name="Rao X.J."/>
            <person name="Redding A."/>
            <person name="Roesel C."/>
            <person name="Sanchez-Gracia A."/>
            <person name="Schaack S."/>
            <person name="Shukla A."/>
            <person name="Tetreau G."/>
            <person name="Wang Y."/>
            <person name="Xiong G.H."/>
            <person name="Traut W."/>
            <person name="Walsh T.K."/>
            <person name="Worley K.C."/>
            <person name="Wu D."/>
            <person name="Wu W."/>
            <person name="Wu Y.Q."/>
            <person name="Zhang X."/>
            <person name="Zou Z."/>
            <person name="Zucker H."/>
            <person name="Briscoe A.D."/>
            <person name="Burmester T."/>
            <person name="Clem R.J."/>
            <person name="Feyereisen R."/>
            <person name="Grimmelikhuijzen C.J.P."/>
            <person name="Hamodrakas S.J."/>
            <person name="Hansson B.S."/>
            <person name="Huguet E."/>
            <person name="Jermiin L.S."/>
            <person name="Lan Q."/>
            <person name="Lehman H.K."/>
            <person name="Lorenzen M."/>
            <person name="Merzendorfer H."/>
            <person name="Michalopoulos I."/>
            <person name="Morton D.B."/>
            <person name="Muthukrishnan S."/>
            <person name="Oakeshott J.G."/>
            <person name="Palmer W."/>
            <person name="Park Y."/>
            <person name="Passarelli A.L."/>
            <person name="Rozas J."/>
            <person name="Schwartz L.M."/>
            <person name="Smith W."/>
            <person name="Southgate A."/>
            <person name="Vilcinskas A."/>
            <person name="Vogt R."/>
            <person name="Wang P."/>
            <person name="Werren J."/>
            <person name="Yu X.Q."/>
            <person name="Zhou J.J."/>
            <person name="Brown S.J."/>
            <person name="Scherer S.E."/>
            <person name="Richards S."/>
            <person name="Blissard G.W."/>
        </authorList>
    </citation>
    <scope>NUCLEOTIDE SEQUENCE</scope>
</reference>
<sequence>MIKRQRPGEALIYYLGSSNKNDKAYHEDTGTLMITHYLCGIFANKKCVSEGRGREREERGSQERWTEAELSSAPSVDNDDPAASPRYSNKNIAFLYHSHIVNLIKYFIDTIIIFN</sequence>